<evidence type="ECO:0000259" key="1">
    <source>
        <dbReference type="Pfam" id="PF03413"/>
    </source>
</evidence>
<accession>A0A3M0CM36</accession>
<dbReference type="Pfam" id="PF03413">
    <property type="entry name" value="PepSY"/>
    <property type="match status" value="1"/>
</dbReference>
<dbReference type="EMBL" id="REFR01000011">
    <property type="protein sequence ID" value="RMB08119.1"/>
    <property type="molecule type" value="Genomic_DNA"/>
</dbReference>
<evidence type="ECO:0000313" key="2">
    <source>
        <dbReference type="EMBL" id="RMB08119.1"/>
    </source>
</evidence>
<gene>
    <name evidence="2" type="ORF">BXY39_2215</name>
</gene>
<keyword evidence="3" id="KW-1185">Reference proteome</keyword>
<dbReference type="InParanoid" id="A0A3M0CM36"/>
<dbReference type="InterPro" id="IPR025711">
    <property type="entry name" value="PepSY"/>
</dbReference>
<comment type="caution">
    <text evidence="2">The sequence shown here is derived from an EMBL/GenBank/DDBJ whole genome shotgun (WGS) entry which is preliminary data.</text>
</comment>
<name>A0A3M0CM36_9PROT</name>
<protein>
    <submittedName>
        <fullName evidence="2">Peptidase YpeB-like protein</fullName>
    </submittedName>
</protein>
<sequence>MIAKPGHIPIRGRRAGLITGLILGLILGLSAGVAAQDISLAKFIDGFERDTGGRVYEIERERKDGRIVYDIESVRGDRIMETVVDAATGQVLSEEAENTALWTPISADKKRALMDSPATLGRLMLADSRLSGKVAVRDIAARLGKGGLLFVVTTENDGRIILTAGGGEAP</sequence>
<dbReference type="Gene3D" id="3.10.450.40">
    <property type="match status" value="1"/>
</dbReference>
<dbReference type="RefSeq" id="WP_121938861.1">
    <property type="nucleotide sequence ID" value="NZ_REFR01000011.1"/>
</dbReference>
<dbReference type="AlphaFoldDB" id="A0A3M0CM36"/>
<evidence type="ECO:0000313" key="3">
    <source>
        <dbReference type="Proteomes" id="UP000271227"/>
    </source>
</evidence>
<dbReference type="Proteomes" id="UP000271227">
    <property type="component" value="Unassembled WGS sequence"/>
</dbReference>
<organism evidence="2 3">
    <name type="scientific">Eilatimonas milleporae</name>
    <dbReference type="NCBI Taxonomy" id="911205"/>
    <lineage>
        <taxon>Bacteria</taxon>
        <taxon>Pseudomonadati</taxon>
        <taxon>Pseudomonadota</taxon>
        <taxon>Alphaproteobacteria</taxon>
        <taxon>Kordiimonadales</taxon>
        <taxon>Kordiimonadaceae</taxon>
        <taxon>Eilatimonas</taxon>
    </lineage>
</organism>
<dbReference type="OrthoDB" id="8527445at2"/>
<feature type="domain" description="PepSY" evidence="1">
    <location>
        <begin position="47"/>
        <end position="95"/>
    </location>
</feature>
<proteinExistence type="predicted"/>
<reference evidence="2 3" key="1">
    <citation type="submission" date="2018-10" db="EMBL/GenBank/DDBJ databases">
        <title>Genomic Encyclopedia of Archaeal and Bacterial Type Strains, Phase II (KMG-II): from individual species to whole genera.</title>
        <authorList>
            <person name="Goeker M."/>
        </authorList>
    </citation>
    <scope>NUCLEOTIDE SEQUENCE [LARGE SCALE GENOMIC DNA]</scope>
    <source>
        <strain evidence="2 3">DSM 25217</strain>
    </source>
</reference>